<comment type="subcellular location">
    <subcellularLocation>
        <location evidence="1">Cell surface</location>
    </subcellularLocation>
</comment>
<dbReference type="EMBL" id="NVMX01000430">
    <property type="protein sequence ID" value="PDZ93770.1"/>
    <property type="molecule type" value="Genomic_DNA"/>
</dbReference>
<name>A0A9X6XUE4_BACCE</name>
<dbReference type="Proteomes" id="UP000219922">
    <property type="component" value="Unassembled WGS sequence"/>
</dbReference>
<dbReference type="Pfam" id="PF07963">
    <property type="entry name" value="N_methyl"/>
    <property type="match status" value="1"/>
</dbReference>
<organism evidence="3 4">
    <name type="scientific">Bacillus cereus</name>
    <dbReference type="NCBI Taxonomy" id="1396"/>
    <lineage>
        <taxon>Bacteria</taxon>
        <taxon>Bacillati</taxon>
        <taxon>Bacillota</taxon>
        <taxon>Bacilli</taxon>
        <taxon>Bacillales</taxon>
        <taxon>Bacillaceae</taxon>
        <taxon>Bacillus</taxon>
        <taxon>Bacillus cereus group</taxon>
    </lineage>
</organism>
<sequence>MSVFRREEGFTLYEILIVIVIIG</sequence>
<evidence type="ECO:0000256" key="1">
    <source>
        <dbReference type="ARBA" id="ARBA00004241"/>
    </source>
</evidence>
<dbReference type="GO" id="GO:0030420">
    <property type="term" value="P:establishment of competence for transformation"/>
    <property type="evidence" value="ECO:0007669"/>
    <property type="project" value="UniProtKB-KW"/>
</dbReference>
<reference evidence="3 4" key="1">
    <citation type="submission" date="2017-09" db="EMBL/GenBank/DDBJ databases">
        <title>Large-scale bioinformatics analysis of Bacillus genomes uncovers conserved roles of natural products in bacterial physiology.</title>
        <authorList>
            <consortium name="Agbiome Team Llc"/>
            <person name="Bleich R.M."/>
            <person name="Grubbs K.J."/>
            <person name="Santa Maria K.C."/>
            <person name="Allen S.E."/>
            <person name="Farag S."/>
            <person name="Shank E.A."/>
            <person name="Bowers A."/>
        </authorList>
    </citation>
    <scope>NUCLEOTIDE SEQUENCE [LARGE SCALE GENOMIC DNA]</scope>
    <source>
        <strain evidence="3 4">AFS092789</strain>
    </source>
</reference>
<protein>
    <recommendedName>
        <fullName evidence="5">Prepilin-type N-terminal cleavage/methylation domain-containing protein</fullName>
    </recommendedName>
</protein>
<feature type="non-terminal residue" evidence="3">
    <location>
        <position position="23"/>
    </location>
</feature>
<evidence type="ECO:0008006" key="5">
    <source>
        <dbReference type="Google" id="ProtNLM"/>
    </source>
</evidence>
<accession>A0A9X6XUE4</accession>
<evidence type="ECO:0000313" key="3">
    <source>
        <dbReference type="EMBL" id="PDZ93770.1"/>
    </source>
</evidence>
<dbReference type="AlphaFoldDB" id="A0A9X6XUE4"/>
<dbReference type="InterPro" id="IPR012902">
    <property type="entry name" value="N_methyl_site"/>
</dbReference>
<dbReference type="NCBIfam" id="TIGR02532">
    <property type="entry name" value="IV_pilin_GFxxxE"/>
    <property type="match status" value="1"/>
</dbReference>
<evidence type="ECO:0000256" key="2">
    <source>
        <dbReference type="ARBA" id="ARBA00023287"/>
    </source>
</evidence>
<gene>
    <name evidence="3" type="ORF">CON36_37415</name>
</gene>
<proteinExistence type="predicted"/>
<comment type="caution">
    <text evidence="3">The sequence shown here is derived from an EMBL/GenBank/DDBJ whole genome shotgun (WGS) entry which is preliminary data.</text>
</comment>
<keyword evidence="2" id="KW-0178">Competence</keyword>
<dbReference type="GO" id="GO:0009986">
    <property type="term" value="C:cell surface"/>
    <property type="evidence" value="ECO:0007669"/>
    <property type="project" value="UniProtKB-SubCell"/>
</dbReference>
<dbReference type="RefSeq" id="WP_141463124.1">
    <property type="nucleotide sequence ID" value="NZ_NVMX01000430.1"/>
</dbReference>
<evidence type="ECO:0000313" key="4">
    <source>
        <dbReference type="Proteomes" id="UP000219922"/>
    </source>
</evidence>